<dbReference type="GO" id="GO:0016787">
    <property type="term" value="F:hydrolase activity"/>
    <property type="evidence" value="ECO:0007669"/>
    <property type="project" value="UniProtKB-KW"/>
</dbReference>
<sequence>MSRRHLIPGQLRAVYYFEDTLHRAGPEGGRSLLAAAAELGFTAVVTEPVRLPEWLVPTAHELGMAALVAVACFSDHADPILPENPHLWPIESTGRRRPRQEWYTGLIPTDETHNATVVQRCARLAEQGVDGVIADFIRWPMHWELELRAPERHQETSYDAITLARFADWSGVAVPHEPVSAAERIHSEHAETWYDFRRMVITDVLRRIGEAVREANPDALVGAFVVPATEPQRMTWLGQDVAAFAEHCDVLFPMAYHAITHRPPSWVAEVTREIAASSGGVVVPVVQSTSDPAVSDGADWGPRFDAADFADALAHAAEAASGVVVFCGEGLTPDRAHEVARSFGRDTTPALSNRRAKEPFESHHPLLRSKDPA</sequence>
<keyword evidence="2" id="KW-0378">Hydrolase</keyword>
<dbReference type="Gene3D" id="3.20.20.80">
    <property type="entry name" value="Glycosidases"/>
    <property type="match status" value="1"/>
</dbReference>
<feature type="region of interest" description="Disordered" evidence="1">
    <location>
        <begin position="339"/>
        <end position="373"/>
    </location>
</feature>
<dbReference type="InterPro" id="IPR052177">
    <property type="entry name" value="Divisome_Glycosyl_Hydrolase"/>
</dbReference>
<evidence type="ECO:0000256" key="1">
    <source>
        <dbReference type="SAM" id="MobiDB-lite"/>
    </source>
</evidence>
<dbReference type="AlphaFoldDB" id="A0A1H0R3B8"/>
<dbReference type="InterPro" id="IPR017853">
    <property type="entry name" value="GH"/>
</dbReference>
<reference evidence="3" key="1">
    <citation type="submission" date="2016-10" db="EMBL/GenBank/DDBJ databases">
        <authorList>
            <person name="Varghese N."/>
            <person name="Submissions S."/>
        </authorList>
    </citation>
    <scope>NUCLEOTIDE SEQUENCE [LARGE SCALE GENOMIC DNA]</scope>
    <source>
        <strain evidence="3">IBRC-M 10655</strain>
    </source>
</reference>
<protein>
    <submittedName>
        <fullName evidence="2">Putative glycosyl hydrolase domain-containing protein</fullName>
    </submittedName>
</protein>
<dbReference type="PANTHER" id="PTHR43405:SF1">
    <property type="entry name" value="GLYCOSYL HYDROLASE DIGH"/>
    <property type="match status" value="1"/>
</dbReference>
<name>A0A1H0R3B8_9PSEU</name>
<organism evidence="2 3">
    <name type="scientific">Actinokineospora alba</name>
    <dbReference type="NCBI Taxonomy" id="504798"/>
    <lineage>
        <taxon>Bacteria</taxon>
        <taxon>Bacillati</taxon>
        <taxon>Actinomycetota</taxon>
        <taxon>Actinomycetes</taxon>
        <taxon>Pseudonocardiales</taxon>
        <taxon>Pseudonocardiaceae</taxon>
        <taxon>Actinokineospora</taxon>
    </lineage>
</organism>
<keyword evidence="3" id="KW-1185">Reference proteome</keyword>
<accession>A0A1H0R3B8</accession>
<proteinExistence type="predicted"/>
<dbReference type="EMBL" id="FNJB01000007">
    <property type="protein sequence ID" value="SDP24021.1"/>
    <property type="molecule type" value="Genomic_DNA"/>
</dbReference>
<gene>
    <name evidence="2" type="ORF">SAMN05192558_107281</name>
</gene>
<evidence type="ECO:0000313" key="3">
    <source>
        <dbReference type="Proteomes" id="UP000199651"/>
    </source>
</evidence>
<dbReference type="OrthoDB" id="100605at2"/>
<dbReference type="PANTHER" id="PTHR43405">
    <property type="entry name" value="GLYCOSYL HYDROLASE DIGH"/>
    <property type="match status" value="1"/>
</dbReference>
<dbReference type="RefSeq" id="WP_091377928.1">
    <property type="nucleotide sequence ID" value="NZ_FNDV01000004.1"/>
</dbReference>
<feature type="compositionally biased region" description="Basic and acidic residues" evidence="1">
    <location>
        <begin position="355"/>
        <end position="373"/>
    </location>
</feature>
<evidence type="ECO:0000313" key="2">
    <source>
        <dbReference type="EMBL" id="SDP24021.1"/>
    </source>
</evidence>
<dbReference type="STRING" id="504798.SAMN05421871_104280"/>
<dbReference type="Proteomes" id="UP000199651">
    <property type="component" value="Unassembled WGS sequence"/>
</dbReference>
<dbReference type="SUPFAM" id="SSF51445">
    <property type="entry name" value="(Trans)glycosidases"/>
    <property type="match status" value="1"/>
</dbReference>